<keyword evidence="3" id="KW-1185">Reference proteome</keyword>
<name>A0ABN6ZPX4_9CREN</name>
<organism evidence="2 3">
    <name type="scientific">Pyrodictium abyssi</name>
    <dbReference type="NCBI Taxonomy" id="54256"/>
    <lineage>
        <taxon>Archaea</taxon>
        <taxon>Thermoproteota</taxon>
        <taxon>Thermoprotei</taxon>
        <taxon>Desulfurococcales</taxon>
        <taxon>Pyrodictiaceae</taxon>
        <taxon>Pyrodictium</taxon>
    </lineage>
</organism>
<protein>
    <submittedName>
        <fullName evidence="2">Glycosyltransferase family 4 protein</fullName>
    </submittedName>
</protein>
<feature type="domain" description="Glycosyltransferase subfamily 4-like N-terminal" evidence="1">
    <location>
        <begin position="15"/>
        <end position="174"/>
    </location>
</feature>
<evidence type="ECO:0000313" key="2">
    <source>
        <dbReference type="EMBL" id="BES82263.1"/>
    </source>
</evidence>
<dbReference type="Pfam" id="PF13439">
    <property type="entry name" value="Glyco_transf_4"/>
    <property type="match status" value="1"/>
</dbReference>
<accession>A0ABN6ZPX4</accession>
<dbReference type="RefSeq" id="WP_338249418.1">
    <property type="nucleotide sequence ID" value="NZ_AP028907.1"/>
</dbReference>
<dbReference type="InterPro" id="IPR028098">
    <property type="entry name" value="Glyco_trans_4-like_N"/>
</dbReference>
<dbReference type="PANTHER" id="PTHR12526:SF572">
    <property type="entry name" value="BLL5144 PROTEIN"/>
    <property type="match status" value="1"/>
</dbReference>
<evidence type="ECO:0000313" key="3">
    <source>
        <dbReference type="Proteomes" id="UP001341135"/>
    </source>
</evidence>
<dbReference type="SUPFAM" id="SSF53756">
    <property type="entry name" value="UDP-Glycosyltransferase/glycogen phosphorylase"/>
    <property type="match status" value="1"/>
</dbReference>
<dbReference type="Gene3D" id="3.40.50.2000">
    <property type="entry name" value="Glycogen Phosphorylase B"/>
    <property type="match status" value="2"/>
</dbReference>
<dbReference type="EMBL" id="AP028907">
    <property type="protein sequence ID" value="BES82263.1"/>
    <property type="molecule type" value="Genomic_DNA"/>
</dbReference>
<evidence type="ECO:0000259" key="1">
    <source>
        <dbReference type="Pfam" id="PF13439"/>
    </source>
</evidence>
<sequence length="390" mass="43298">MRVAFVSRYPPVHCGVAEYTRLLAHALLSVDPRLEVYVLSTREAGGEPYREQPGVRVIPSYERFDASYSGLLDALAEIGGVDVLHLQHEYGIYGDTPRVVEAMLEARSEGLARSVVATLHTVYHPYGAAEKLERLELYRVLQDADAVVVHSYLQEFELYSQGLSPRLVNRIPHGTLVNPYLDVDRPRLARDLGIDPVSLQGVVLATPGFLRPDKGLDTLLEAARSLARRGVEFTLVVAGEPQGASGGEVLEQLREARETTEWLLHIDRYLSGDELLKLAALADVLVLPYRDPPGKYAVSGILHMSMGSMKPIAGTRVPRLVELYQYAPRLAAPPGDPAGLAQLLEWLIRNYDYAVAYMSGLYSYAVRTQWIRMARRHLQLYRLLAAATAA</sequence>
<gene>
    <name evidence="2" type="ORF">PABY_18300</name>
</gene>
<dbReference type="GeneID" id="89289840"/>
<proteinExistence type="predicted"/>
<dbReference type="Pfam" id="PF13692">
    <property type="entry name" value="Glyco_trans_1_4"/>
    <property type="match status" value="1"/>
</dbReference>
<reference evidence="2 3" key="1">
    <citation type="submission" date="2023-09" db="EMBL/GenBank/DDBJ databases">
        <title>Pyrofollis japonicus gen. nov. sp. nov., a novel member of the family Pyrodictiaceae isolated from the Iheya North hydrothermal field.</title>
        <authorList>
            <person name="Miyazaki U."/>
            <person name="Sanari M."/>
            <person name="Tame A."/>
            <person name="Kitajima M."/>
            <person name="Okamoto A."/>
            <person name="Sawayama S."/>
            <person name="Miyazaki J."/>
            <person name="Takai K."/>
            <person name="Nakagawa S."/>
        </authorList>
    </citation>
    <scope>NUCLEOTIDE SEQUENCE [LARGE SCALE GENOMIC DNA]</scope>
    <source>
        <strain evidence="2 3">AV2</strain>
    </source>
</reference>
<dbReference type="Proteomes" id="UP001341135">
    <property type="component" value="Chromosome"/>
</dbReference>
<dbReference type="PANTHER" id="PTHR12526">
    <property type="entry name" value="GLYCOSYLTRANSFERASE"/>
    <property type="match status" value="1"/>
</dbReference>